<feature type="domain" description="SET" evidence="2">
    <location>
        <begin position="52"/>
        <end position="143"/>
    </location>
</feature>
<dbReference type="STRING" id="97359.A0A550BZY3"/>
<dbReference type="InterPro" id="IPR053185">
    <property type="entry name" value="SET_domain_protein"/>
</dbReference>
<reference evidence="3 4" key="1">
    <citation type="journal article" date="2019" name="New Phytol.">
        <title>Comparative genomics reveals unique wood-decay strategies and fruiting body development in the Schizophyllaceae.</title>
        <authorList>
            <person name="Almasi E."/>
            <person name="Sahu N."/>
            <person name="Krizsan K."/>
            <person name="Balint B."/>
            <person name="Kovacs G.M."/>
            <person name="Kiss B."/>
            <person name="Cseklye J."/>
            <person name="Drula E."/>
            <person name="Henrissat B."/>
            <person name="Nagy I."/>
            <person name="Chovatia M."/>
            <person name="Adam C."/>
            <person name="LaButti K."/>
            <person name="Lipzen A."/>
            <person name="Riley R."/>
            <person name="Grigoriev I.V."/>
            <person name="Nagy L.G."/>
        </authorList>
    </citation>
    <scope>NUCLEOTIDE SEQUENCE [LARGE SCALE GENOMIC DNA]</scope>
    <source>
        <strain evidence="3 4">NL-1724</strain>
    </source>
</reference>
<protein>
    <recommendedName>
        <fullName evidence="2">SET domain-containing protein</fullName>
    </recommendedName>
</protein>
<feature type="region of interest" description="Disordered" evidence="1">
    <location>
        <begin position="1"/>
        <end position="20"/>
    </location>
</feature>
<dbReference type="PANTHER" id="PTHR47332:SF4">
    <property type="entry name" value="SET DOMAIN-CONTAINING PROTEIN 5"/>
    <property type="match status" value="1"/>
</dbReference>
<dbReference type="InterPro" id="IPR046341">
    <property type="entry name" value="SET_dom_sf"/>
</dbReference>
<dbReference type="Gene3D" id="2.170.270.10">
    <property type="entry name" value="SET domain"/>
    <property type="match status" value="1"/>
</dbReference>
<comment type="caution">
    <text evidence="3">The sequence shown here is derived from an EMBL/GenBank/DDBJ whole genome shotgun (WGS) entry which is preliminary data.</text>
</comment>
<dbReference type="InterPro" id="IPR001214">
    <property type="entry name" value="SET_dom"/>
</dbReference>
<dbReference type="PROSITE" id="PS50280">
    <property type="entry name" value="SET"/>
    <property type="match status" value="1"/>
</dbReference>
<dbReference type="Pfam" id="PF00856">
    <property type="entry name" value="SET"/>
    <property type="match status" value="1"/>
</dbReference>
<keyword evidence="4" id="KW-1185">Reference proteome</keyword>
<gene>
    <name evidence="3" type="ORF">BD626DRAFT_411009</name>
</gene>
<dbReference type="OrthoDB" id="5945798at2759"/>
<evidence type="ECO:0000259" key="2">
    <source>
        <dbReference type="PROSITE" id="PS50280"/>
    </source>
</evidence>
<dbReference type="Proteomes" id="UP000320762">
    <property type="component" value="Unassembled WGS sequence"/>
</dbReference>
<dbReference type="PANTHER" id="PTHR47332">
    <property type="entry name" value="SET DOMAIN-CONTAINING PROTEIN 5"/>
    <property type="match status" value="1"/>
</dbReference>
<proteinExistence type="predicted"/>
<sequence>MAPVAMPPDHDDFPDGLPPTATKREVVRAQARAGEKRCQELLARMTPERRDAYLALSNCHEGDGSGPLTGRFRTNGLGGPGDYKFMDLPGEAGTFSFVADDISRANHSCRPNAYPHFDCELFAIVLRAVRPIKAGEEICISYLSGGVDTYEERKKSLSSYGFECTCSSCVDHVASDARRAIIATFNDPQPVNSNPYYHIKRNLWKISLIQEEGLEELTDYLSLHLQLSMSYRMVGDSVKAAEVKKREDQLNWVNFNRPAMNMFF</sequence>
<evidence type="ECO:0000313" key="3">
    <source>
        <dbReference type="EMBL" id="TRM58111.1"/>
    </source>
</evidence>
<dbReference type="AlphaFoldDB" id="A0A550BZY3"/>
<dbReference type="CDD" id="cd20071">
    <property type="entry name" value="SET_SMYD"/>
    <property type="match status" value="1"/>
</dbReference>
<dbReference type="EMBL" id="VDMD01000039">
    <property type="protein sequence ID" value="TRM58111.1"/>
    <property type="molecule type" value="Genomic_DNA"/>
</dbReference>
<accession>A0A550BZY3</accession>
<evidence type="ECO:0000256" key="1">
    <source>
        <dbReference type="SAM" id="MobiDB-lite"/>
    </source>
</evidence>
<organism evidence="3 4">
    <name type="scientific">Schizophyllum amplum</name>
    <dbReference type="NCBI Taxonomy" id="97359"/>
    <lineage>
        <taxon>Eukaryota</taxon>
        <taxon>Fungi</taxon>
        <taxon>Dikarya</taxon>
        <taxon>Basidiomycota</taxon>
        <taxon>Agaricomycotina</taxon>
        <taxon>Agaricomycetes</taxon>
        <taxon>Agaricomycetidae</taxon>
        <taxon>Agaricales</taxon>
        <taxon>Schizophyllaceae</taxon>
        <taxon>Schizophyllum</taxon>
    </lineage>
</organism>
<dbReference type="SMART" id="SM00317">
    <property type="entry name" value="SET"/>
    <property type="match status" value="1"/>
</dbReference>
<name>A0A550BZY3_9AGAR</name>
<dbReference type="SUPFAM" id="SSF82199">
    <property type="entry name" value="SET domain"/>
    <property type="match status" value="1"/>
</dbReference>
<evidence type="ECO:0000313" key="4">
    <source>
        <dbReference type="Proteomes" id="UP000320762"/>
    </source>
</evidence>